<sequence length="227" mass="25153">MNQQPPPAISRELQEWCSLLRERRPSPSLIFAVKDFDLMLQKKLLCTIASLLLGSLATLSLQAQEANASNDYGKKLPSPPAKAHVELNGKLVTIDYNTPFMKGRKIFGGLVPYNEVWRTGANPATTLKTETAIMIGDLKVPAGTYTIYSLPSETQWKLIVNKQTGQWGTVYNEPQDLGRTDMQKGPTPAAPVEQFAIKFENTHGNKTELHLIWENTDVFVPVSAASK</sequence>
<dbReference type="Pfam" id="PF11138">
    <property type="entry name" value="DUF2911"/>
    <property type="match status" value="1"/>
</dbReference>
<name>A0A2Z5G4Y6_9BACT</name>
<dbReference type="EMBL" id="CP030840">
    <property type="protein sequence ID" value="AXC13725.1"/>
    <property type="molecule type" value="Genomic_DNA"/>
</dbReference>
<gene>
    <name evidence="1" type="ORF">ACPOL_4452</name>
</gene>
<accession>A0A2Z5G4Y6</accession>
<evidence type="ECO:0000313" key="1">
    <source>
        <dbReference type="EMBL" id="AXC13725.1"/>
    </source>
</evidence>
<evidence type="ECO:0000313" key="2">
    <source>
        <dbReference type="Proteomes" id="UP000253606"/>
    </source>
</evidence>
<dbReference type="KEGG" id="abas:ACPOL_4452"/>
<dbReference type="InterPro" id="IPR021314">
    <property type="entry name" value="DUF2911"/>
</dbReference>
<reference evidence="1 2" key="1">
    <citation type="journal article" date="2018" name="Front. Microbiol.">
        <title>Hydrolytic Capabilities as a Key to Environmental Success: Chitinolytic and Cellulolytic Acidobacteria From Acidic Sub-arctic Soils and Boreal Peatlands.</title>
        <authorList>
            <person name="Belova S.E."/>
            <person name="Ravin N.V."/>
            <person name="Pankratov T.A."/>
            <person name="Rakitin A.L."/>
            <person name="Ivanova A.A."/>
            <person name="Beletsky A.V."/>
            <person name="Mardanov A.V."/>
            <person name="Sinninghe Damste J.S."/>
            <person name="Dedysh S.N."/>
        </authorList>
    </citation>
    <scope>NUCLEOTIDE SEQUENCE [LARGE SCALE GENOMIC DNA]</scope>
    <source>
        <strain evidence="1 2">SBC82</strain>
    </source>
</reference>
<protein>
    <recommendedName>
        <fullName evidence="3">DUF2911 domain-containing protein</fullName>
    </recommendedName>
</protein>
<evidence type="ECO:0008006" key="3">
    <source>
        <dbReference type="Google" id="ProtNLM"/>
    </source>
</evidence>
<organism evidence="1 2">
    <name type="scientific">Acidisarcina polymorpha</name>
    <dbReference type="NCBI Taxonomy" id="2211140"/>
    <lineage>
        <taxon>Bacteria</taxon>
        <taxon>Pseudomonadati</taxon>
        <taxon>Acidobacteriota</taxon>
        <taxon>Terriglobia</taxon>
        <taxon>Terriglobales</taxon>
        <taxon>Acidobacteriaceae</taxon>
        <taxon>Acidisarcina</taxon>
    </lineage>
</organism>
<dbReference type="AlphaFoldDB" id="A0A2Z5G4Y6"/>
<keyword evidence="2" id="KW-1185">Reference proteome</keyword>
<proteinExistence type="predicted"/>
<dbReference type="Proteomes" id="UP000253606">
    <property type="component" value="Chromosome"/>
</dbReference>